<dbReference type="Pfam" id="PF05090">
    <property type="entry name" value="HTTM"/>
    <property type="match status" value="1"/>
</dbReference>
<feature type="transmembrane region" description="Helical" evidence="7">
    <location>
        <begin position="307"/>
        <end position="328"/>
    </location>
</feature>
<dbReference type="PANTHER" id="PTHR12639:SF7">
    <property type="entry name" value="HTTM DOMAIN-CONTAINING PROTEIN"/>
    <property type="match status" value="1"/>
</dbReference>
<name>A0ABY4J6D8_9BACT</name>
<dbReference type="Proteomes" id="UP000829647">
    <property type="component" value="Chromosome"/>
</dbReference>
<evidence type="ECO:0000313" key="9">
    <source>
        <dbReference type="EMBL" id="UPL48343.1"/>
    </source>
</evidence>
<evidence type="ECO:0000256" key="4">
    <source>
        <dbReference type="ARBA" id="ARBA00023136"/>
    </source>
</evidence>
<keyword evidence="2 7" id="KW-0812">Transmembrane</keyword>
<comment type="subcellular location">
    <subcellularLocation>
        <location evidence="1">Endomembrane system</location>
        <topology evidence="1">Multi-pass membrane protein</topology>
    </subcellularLocation>
</comment>
<feature type="transmembrane region" description="Helical" evidence="7">
    <location>
        <begin position="150"/>
        <end position="170"/>
    </location>
</feature>
<accession>A0ABY4J6D8</accession>
<keyword evidence="4 7" id="KW-0472">Membrane</keyword>
<dbReference type="PANTHER" id="PTHR12639">
    <property type="entry name" value="VITAMIN K-DEPENDENT GAMMA-CARBOXYLASE"/>
    <property type="match status" value="1"/>
</dbReference>
<evidence type="ECO:0000259" key="8">
    <source>
        <dbReference type="SMART" id="SM00752"/>
    </source>
</evidence>
<feature type="transmembrane region" description="Helical" evidence="7">
    <location>
        <begin position="207"/>
        <end position="225"/>
    </location>
</feature>
<keyword evidence="10" id="KW-1185">Reference proteome</keyword>
<dbReference type="InterPro" id="IPR053934">
    <property type="entry name" value="HTTM_dom"/>
</dbReference>
<dbReference type="InterPro" id="IPR011020">
    <property type="entry name" value="HTTM-like"/>
</dbReference>
<keyword evidence="6" id="KW-0456">Lyase</keyword>
<evidence type="ECO:0000256" key="3">
    <source>
        <dbReference type="ARBA" id="ARBA00022989"/>
    </source>
</evidence>
<dbReference type="RefSeq" id="WP_247974811.1">
    <property type="nucleotide sequence ID" value="NZ_CP095848.1"/>
</dbReference>
<evidence type="ECO:0000256" key="7">
    <source>
        <dbReference type="SAM" id="Phobius"/>
    </source>
</evidence>
<evidence type="ECO:0000256" key="6">
    <source>
        <dbReference type="ARBA" id="ARBA00023239"/>
    </source>
</evidence>
<feature type="transmembrane region" description="Helical" evidence="7">
    <location>
        <begin position="237"/>
        <end position="265"/>
    </location>
</feature>
<proteinExistence type="predicted"/>
<dbReference type="EMBL" id="CP095848">
    <property type="protein sequence ID" value="UPL48343.1"/>
    <property type="molecule type" value="Genomic_DNA"/>
</dbReference>
<feature type="domain" description="HTTM-like" evidence="8">
    <location>
        <begin position="10"/>
        <end position="268"/>
    </location>
</feature>
<dbReference type="SMART" id="SM00752">
    <property type="entry name" value="HTTM"/>
    <property type="match status" value="1"/>
</dbReference>
<reference evidence="9 10" key="1">
    <citation type="submission" date="2022-04" db="EMBL/GenBank/DDBJ databases">
        <title>Hymenobacter sp. isolated from the air.</title>
        <authorList>
            <person name="Won M."/>
            <person name="Lee C.-M."/>
            <person name="Woen H.-Y."/>
            <person name="Kwon S.-W."/>
        </authorList>
    </citation>
    <scope>NUCLEOTIDE SEQUENCE [LARGE SCALE GENOMIC DNA]</scope>
    <source>
        <strain evidence="10">5516 S-25</strain>
    </source>
</reference>
<evidence type="ECO:0000256" key="2">
    <source>
        <dbReference type="ARBA" id="ARBA00022692"/>
    </source>
</evidence>
<feature type="transmembrane region" description="Helical" evidence="7">
    <location>
        <begin position="86"/>
        <end position="105"/>
    </location>
</feature>
<sequence length="456" mass="51220">MLARLKFALFRPVAIAWLVYFRLGAGFLMALEHAGGLVIGRVRNYTEPQFHFRYLGWEWLPALPAPGIYAVYGLIILAGLAVAAGWHYRLMATLLSLGYVALLLLEETEYINHFYLYALLAAVLACLPAHRAASADVRAGRVAPAATTPAWTRLVVLFQVGLVYLFAALAKLNPDWLAARPLGIWLGAKAHYPLLGPVLAAAPTAWLMSYGGLLFDALVVPLLLIRRTRPWAFGLAVFFHLTNVVVFGLGTFPWFSLLLTSLFFAPDFPRHLPGFVGRWFRQRIPLADAETDAGTQVSPHSQYSQHWLLTGLTFYLLVQLALPLRYLLYLGQVHWTEEGHRFSWHLMLRTKSGSAVFRVRLPDGREEVALPATYLTRNQANKLTHSPDLILQFAHLLARNYQHRGLRPVAIYCDSWLSLNGHPPRPLVSPQLNLLGLKRSLKPYPWVEPAPTTDTR</sequence>
<keyword evidence="3 7" id="KW-1133">Transmembrane helix</keyword>
<feature type="transmembrane region" description="Helical" evidence="7">
    <location>
        <begin position="59"/>
        <end position="80"/>
    </location>
</feature>
<feature type="transmembrane region" description="Helical" evidence="7">
    <location>
        <begin position="114"/>
        <end position="130"/>
    </location>
</feature>
<dbReference type="InterPro" id="IPR053935">
    <property type="entry name" value="VKGC_lumenal_dom"/>
</dbReference>
<protein>
    <submittedName>
        <fullName evidence="9">HTTM domain-containing protein</fullName>
    </submittedName>
</protein>
<keyword evidence="5" id="KW-1015">Disulfide bond</keyword>
<organism evidence="9 10">
    <name type="scientific">Hymenobacter sublimis</name>
    <dbReference type="NCBI Taxonomy" id="2933777"/>
    <lineage>
        <taxon>Bacteria</taxon>
        <taxon>Pseudomonadati</taxon>
        <taxon>Bacteroidota</taxon>
        <taxon>Cytophagia</taxon>
        <taxon>Cytophagales</taxon>
        <taxon>Hymenobacteraceae</taxon>
        <taxon>Hymenobacter</taxon>
    </lineage>
</organism>
<feature type="transmembrane region" description="Helical" evidence="7">
    <location>
        <begin position="15"/>
        <end position="39"/>
    </location>
</feature>
<dbReference type="Pfam" id="PF22777">
    <property type="entry name" value="VKGC_lumenal_dom"/>
    <property type="match status" value="1"/>
</dbReference>
<evidence type="ECO:0000256" key="1">
    <source>
        <dbReference type="ARBA" id="ARBA00004127"/>
    </source>
</evidence>
<evidence type="ECO:0000313" key="10">
    <source>
        <dbReference type="Proteomes" id="UP000829647"/>
    </source>
</evidence>
<dbReference type="InterPro" id="IPR007782">
    <property type="entry name" value="VKG_COase"/>
</dbReference>
<gene>
    <name evidence="9" type="ORF">MWH26_14235</name>
</gene>
<evidence type="ECO:0000256" key="5">
    <source>
        <dbReference type="ARBA" id="ARBA00023157"/>
    </source>
</evidence>